<dbReference type="RefSeq" id="XP_065961616.1">
    <property type="nucleotide sequence ID" value="XM_066108431.1"/>
</dbReference>
<feature type="compositionally biased region" description="Polar residues" evidence="1">
    <location>
        <begin position="23"/>
        <end position="34"/>
    </location>
</feature>
<dbReference type="Proteomes" id="UP000245464">
    <property type="component" value="Chromosome 6"/>
</dbReference>
<dbReference type="EMBL" id="NQIK02000006">
    <property type="protein sequence ID" value="KAF7569651.1"/>
    <property type="molecule type" value="Genomic_DNA"/>
</dbReference>
<dbReference type="GeneID" id="90957136"/>
<protein>
    <submittedName>
        <fullName evidence="2">Uncharacterized protein</fullName>
    </submittedName>
</protein>
<feature type="region of interest" description="Disordered" evidence="1">
    <location>
        <begin position="22"/>
        <end position="70"/>
    </location>
</feature>
<proteinExistence type="predicted"/>
<comment type="caution">
    <text evidence="2">The sequence shown here is derived from an EMBL/GenBank/DDBJ whole genome shotgun (WGS) entry which is preliminary data.</text>
</comment>
<gene>
    <name evidence="2" type="ORF">PtrM4_120660</name>
</gene>
<evidence type="ECO:0000313" key="2">
    <source>
        <dbReference type="EMBL" id="KAF7569651.1"/>
    </source>
</evidence>
<dbReference type="AlphaFoldDB" id="A0A834RSQ1"/>
<feature type="compositionally biased region" description="Low complexity" evidence="1">
    <location>
        <begin position="35"/>
        <end position="51"/>
    </location>
</feature>
<feature type="region of interest" description="Disordered" evidence="1">
    <location>
        <begin position="83"/>
        <end position="106"/>
    </location>
</feature>
<accession>A0A834RSQ1</accession>
<evidence type="ECO:0000313" key="3">
    <source>
        <dbReference type="Proteomes" id="UP000245464"/>
    </source>
</evidence>
<name>A0A834RSQ1_9PLEO</name>
<dbReference type="KEGG" id="ptrr:90957136"/>
<sequence length="179" mass="19337">MATPTLALLPENSPMTVDHTLEKTTLQRSRTSGTLSPSRVLSRLPSPSRSRANTAPSRPGSLRRTKTDVDDAIRELNTIVEEHRASAYRSSNQSSTMINRPPPSPSHHVPYIAPSMQKEIAVEAALASARSTRSFMNAKPPMSPNFHLLKGMEITAKDVGINGRRSIMAPSPGAVGVAF</sequence>
<evidence type="ECO:0000256" key="1">
    <source>
        <dbReference type="SAM" id="MobiDB-lite"/>
    </source>
</evidence>
<reference evidence="2 3" key="1">
    <citation type="journal article" date="2018" name="BMC Genomics">
        <title>Comparative genomics of the wheat fungal pathogen Pyrenophora tritici-repentis reveals chromosomal variations and genome plasticity.</title>
        <authorList>
            <person name="Moolhuijzen P."/>
            <person name="See P.T."/>
            <person name="Hane J.K."/>
            <person name="Shi G."/>
            <person name="Liu Z."/>
            <person name="Oliver R.P."/>
            <person name="Moffat C.S."/>
        </authorList>
    </citation>
    <scope>NUCLEOTIDE SEQUENCE [LARGE SCALE GENOMIC DNA]</scope>
    <source>
        <strain evidence="2">M4</strain>
    </source>
</reference>
<feature type="compositionally biased region" description="Polar residues" evidence="1">
    <location>
        <begin position="88"/>
        <end position="98"/>
    </location>
</feature>
<organism evidence="2 3">
    <name type="scientific">Pyrenophora tritici-repentis</name>
    <dbReference type="NCBI Taxonomy" id="45151"/>
    <lineage>
        <taxon>Eukaryota</taxon>
        <taxon>Fungi</taxon>
        <taxon>Dikarya</taxon>
        <taxon>Ascomycota</taxon>
        <taxon>Pezizomycotina</taxon>
        <taxon>Dothideomycetes</taxon>
        <taxon>Pleosporomycetidae</taxon>
        <taxon>Pleosporales</taxon>
        <taxon>Pleosporineae</taxon>
        <taxon>Pleosporaceae</taxon>
        <taxon>Pyrenophora</taxon>
    </lineage>
</organism>